<dbReference type="PANTHER" id="PTHR43822:SF2">
    <property type="entry name" value="HOMOACONITASE, MITOCHONDRIAL"/>
    <property type="match status" value="1"/>
</dbReference>
<dbReference type="NCBIfam" id="TIGR02086">
    <property type="entry name" value="IPMI_arch"/>
    <property type="match status" value="1"/>
</dbReference>
<dbReference type="Pfam" id="PF00330">
    <property type="entry name" value="Aconitase"/>
    <property type="match status" value="1"/>
</dbReference>
<proteinExistence type="predicted"/>
<reference evidence="7 8" key="1">
    <citation type="submission" date="2017-04" db="EMBL/GenBank/DDBJ databases">
        <authorList>
            <person name="Afonso C.L."/>
            <person name="Miller P.J."/>
            <person name="Scott M.A."/>
            <person name="Spackman E."/>
            <person name="Goraichik I."/>
            <person name="Dimitrov K.M."/>
            <person name="Suarez D.L."/>
            <person name="Swayne D.E."/>
        </authorList>
    </citation>
    <scope>NUCLEOTIDE SEQUENCE [LARGE SCALE GENOMIC DNA]</scope>
    <source>
        <strain evidence="7 8">DSM 5090</strain>
    </source>
</reference>
<dbReference type="Gene3D" id="3.30.499.10">
    <property type="entry name" value="Aconitase, domain 3"/>
    <property type="match status" value="2"/>
</dbReference>
<keyword evidence="3" id="KW-0408">Iron</keyword>
<evidence type="ECO:0000313" key="8">
    <source>
        <dbReference type="Proteomes" id="UP000192738"/>
    </source>
</evidence>
<evidence type="ECO:0000256" key="2">
    <source>
        <dbReference type="ARBA" id="ARBA00022723"/>
    </source>
</evidence>
<dbReference type="InterPro" id="IPR011826">
    <property type="entry name" value="HAcnase/IPMdehydase_lsu_prok"/>
</dbReference>
<keyword evidence="4" id="KW-0411">Iron-sulfur</keyword>
<name>A0A1W1YAE2_9FIRM</name>
<protein>
    <submittedName>
        <fullName evidence="7">3-isopropylmalate/(R)-2-methylmalate dehydratase large subunit</fullName>
    </submittedName>
</protein>
<dbReference type="GO" id="GO:0003861">
    <property type="term" value="F:3-isopropylmalate dehydratase activity"/>
    <property type="evidence" value="ECO:0007669"/>
    <property type="project" value="InterPro"/>
</dbReference>
<evidence type="ECO:0000313" key="7">
    <source>
        <dbReference type="EMBL" id="SMC33116.1"/>
    </source>
</evidence>
<dbReference type="CDD" id="cd01583">
    <property type="entry name" value="IPMI"/>
    <property type="match status" value="1"/>
</dbReference>
<organism evidence="7 8">
    <name type="scientific">Sporomusa malonica</name>
    <dbReference type="NCBI Taxonomy" id="112901"/>
    <lineage>
        <taxon>Bacteria</taxon>
        <taxon>Bacillati</taxon>
        <taxon>Bacillota</taxon>
        <taxon>Negativicutes</taxon>
        <taxon>Selenomonadales</taxon>
        <taxon>Sporomusaceae</taxon>
        <taxon>Sporomusa</taxon>
    </lineage>
</organism>
<dbReference type="NCBIfam" id="NF001614">
    <property type="entry name" value="PRK00402.1"/>
    <property type="match status" value="1"/>
</dbReference>
<dbReference type="InterPro" id="IPR015931">
    <property type="entry name" value="Acnase/IPM_dHydase_lsu_aba_1/3"/>
</dbReference>
<dbReference type="InterPro" id="IPR006251">
    <property type="entry name" value="Homoacnase/IPMdehydase_lsu"/>
</dbReference>
<dbReference type="InterPro" id="IPR033941">
    <property type="entry name" value="IPMI_cat"/>
</dbReference>
<accession>A0A1W1YAE2</accession>
<dbReference type="STRING" id="112901.SAMN04488500_101176"/>
<dbReference type="PANTHER" id="PTHR43822">
    <property type="entry name" value="HOMOACONITASE, MITOCHONDRIAL-RELATED"/>
    <property type="match status" value="1"/>
</dbReference>
<keyword evidence="1" id="KW-0004">4Fe-4S</keyword>
<feature type="domain" description="Aconitase/3-isopropylmalate dehydratase large subunit alpha/beta/alpha" evidence="6">
    <location>
        <begin position="29"/>
        <end position="282"/>
    </location>
</feature>
<gene>
    <name evidence="7" type="ORF">SAMN04488500_101176</name>
</gene>
<dbReference type="EMBL" id="FWXI01000001">
    <property type="protein sequence ID" value="SMC33116.1"/>
    <property type="molecule type" value="Genomic_DNA"/>
</dbReference>
<dbReference type="AlphaFoldDB" id="A0A1W1YAE2"/>
<dbReference type="NCBIfam" id="TIGR01343">
    <property type="entry name" value="hacA_fam"/>
    <property type="match status" value="1"/>
</dbReference>
<evidence type="ECO:0000256" key="5">
    <source>
        <dbReference type="ARBA" id="ARBA00023239"/>
    </source>
</evidence>
<dbReference type="GO" id="GO:0046872">
    <property type="term" value="F:metal ion binding"/>
    <property type="evidence" value="ECO:0007669"/>
    <property type="project" value="UniProtKB-KW"/>
</dbReference>
<dbReference type="SUPFAM" id="SSF53732">
    <property type="entry name" value="Aconitase iron-sulfur domain"/>
    <property type="match status" value="1"/>
</dbReference>
<dbReference type="InterPro" id="IPR001030">
    <property type="entry name" value="Acoase/IPM_deHydtase_lsu_aba"/>
</dbReference>
<dbReference type="RefSeq" id="WP_217805836.1">
    <property type="nucleotide sequence ID" value="NZ_CP155572.1"/>
</dbReference>
<keyword evidence="5" id="KW-0456">Lyase</keyword>
<dbReference type="PRINTS" id="PR00415">
    <property type="entry name" value="ACONITASE"/>
</dbReference>
<dbReference type="InterPro" id="IPR036008">
    <property type="entry name" value="Aconitase_4Fe-4S_dom"/>
</dbReference>
<keyword evidence="2" id="KW-0479">Metal-binding</keyword>
<evidence type="ECO:0000256" key="1">
    <source>
        <dbReference type="ARBA" id="ARBA00022485"/>
    </source>
</evidence>
<dbReference type="GO" id="GO:0051539">
    <property type="term" value="F:4 iron, 4 sulfur cluster binding"/>
    <property type="evidence" value="ECO:0007669"/>
    <property type="project" value="UniProtKB-KW"/>
</dbReference>
<evidence type="ECO:0000259" key="6">
    <source>
        <dbReference type="Pfam" id="PF00330"/>
    </source>
</evidence>
<dbReference type="InterPro" id="IPR050067">
    <property type="entry name" value="IPM_dehydratase_rel_enz"/>
</dbReference>
<sequence>MAMHAVHKMLAAAAGKDTVCPGEIITAKIDLVGVNDVYQIVVDSFQEMLGTKVWDPNKVYIFLDHNAPASDLKVAGAHKTFREFAKEQGCRLVDINEGIGHNLLPEWGLAKPGNIIVITDSHTPIHGAYGAFATGLGATDIAAVLMDGATWLKVPEVINVRLNGKLQDGVMAKDVALYVLGQLGTEFGTYKVIEFSGAVVEALSMEERTVLTVMATEMGAKATYIKPDKTTIDDVKSRTDDPFTIHQSDAGFQYEKEYEFDLTGLKPQVAVPHSVDNSRNVEDVEGIPINQVFIGSCTGGKLFDIEIAAKVLNGKKVPPSTRLVVTMATKEILKKSIEKGYYQILIDAGATITSPGCGACSGLLGGIIAAHERCVSTANRNFPGRMGGSLEAEVYLTSPLTAAATAVAGKLTCPNRV</sequence>
<evidence type="ECO:0000256" key="4">
    <source>
        <dbReference type="ARBA" id="ARBA00023014"/>
    </source>
</evidence>
<evidence type="ECO:0000256" key="3">
    <source>
        <dbReference type="ARBA" id="ARBA00023004"/>
    </source>
</evidence>
<keyword evidence="8" id="KW-1185">Reference proteome</keyword>
<dbReference type="Proteomes" id="UP000192738">
    <property type="component" value="Unassembled WGS sequence"/>
</dbReference>
<dbReference type="GO" id="GO:0009098">
    <property type="term" value="P:L-leucine biosynthetic process"/>
    <property type="evidence" value="ECO:0007669"/>
    <property type="project" value="InterPro"/>
</dbReference>